<accession>F0X042</accession>
<dbReference type="EMBL" id="FR824501">
    <property type="protein sequence ID" value="CCA27124.1"/>
    <property type="molecule type" value="Genomic_DNA"/>
</dbReference>
<name>F0X042_9STRA</name>
<gene>
    <name evidence="1" type="primary">AlNc14C459G11780</name>
    <name evidence="1" type="ORF">ALNC14_132680</name>
</gene>
<evidence type="ECO:0000313" key="1">
    <source>
        <dbReference type="EMBL" id="CCA27124.1"/>
    </source>
</evidence>
<protein>
    <submittedName>
        <fullName evidence="1">AlNc14C459G11780 protein</fullName>
    </submittedName>
</protein>
<dbReference type="HOGENOM" id="CLU_123598_0_0_1"/>
<sequence>MEKKGKQKKRSDLPPLLGNALEKDRRGWVIGMQGKVFAPMRDVLINKKKCVYAALHGPKRDAGTMGHGNAQIIKSVCNDVEYEAVVSIFGRCARAIIEENAGLSDMFNLDETGFVQNLKTGKGIAVRGSKNVSAQNVERGFHLTMVVCVSADDFVVPPAFILPGKRLNRDVPMRTAFPAPQSRPQKMDS</sequence>
<organism evidence="1">
    <name type="scientific">Albugo laibachii Nc14</name>
    <dbReference type="NCBI Taxonomy" id="890382"/>
    <lineage>
        <taxon>Eukaryota</taxon>
        <taxon>Sar</taxon>
        <taxon>Stramenopiles</taxon>
        <taxon>Oomycota</taxon>
        <taxon>Peronosporomycetes</taxon>
        <taxon>Albuginales</taxon>
        <taxon>Albuginaceae</taxon>
        <taxon>Albugo</taxon>
    </lineage>
</organism>
<reference evidence="1" key="1">
    <citation type="journal article" date="2011" name="PLoS Biol.">
        <title>Gene gain and loss during evolution of obligate parasitism in the white rust pathogen of Arabidopsis thaliana.</title>
        <authorList>
            <person name="Kemen E."/>
            <person name="Gardiner A."/>
            <person name="Schultz-Larsen T."/>
            <person name="Kemen A.C."/>
            <person name="Balmuth A.L."/>
            <person name="Robert-Seilaniantz A."/>
            <person name="Bailey K."/>
            <person name="Holub E."/>
            <person name="Studholme D.J."/>
            <person name="Maclean D."/>
            <person name="Jones J.D."/>
        </authorList>
    </citation>
    <scope>NUCLEOTIDE SEQUENCE</scope>
</reference>
<reference evidence="1" key="2">
    <citation type="submission" date="2011-02" db="EMBL/GenBank/DDBJ databases">
        <authorList>
            <person name="MacLean D."/>
        </authorList>
    </citation>
    <scope>NUCLEOTIDE SEQUENCE</scope>
</reference>
<proteinExistence type="predicted"/>
<dbReference type="AlphaFoldDB" id="F0X042"/>